<dbReference type="EMBL" id="JAFEKC020000003">
    <property type="protein sequence ID" value="KAK0516042.1"/>
    <property type="molecule type" value="Genomic_DNA"/>
</dbReference>
<dbReference type="PANTHER" id="PTHR28186:SF1">
    <property type="entry name" value="MEIOTICALLY UP-REGULATED GENE 9 PROTEIN"/>
    <property type="match status" value="1"/>
</dbReference>
<gene>
    <name evidence="2" type="ORF">JMJ35_002076</name>
</gene>
<evidence type="ECO:0000313" key="3">
    <source>
        <dbReference type="Proteomes" id="UP001166286"/>
    </source>
</evidence>
<evidence type="ECO:0008006" key="4">
    <source>
        <dbReference type="Google" id="ProtNLM"/>
    </source>
</evidence>
<dbReference type="Pfam" id="PF10295">
    <property type="entry name" value="DUF2406"/>
    <property type="match status" value="1"/>
</dbReference>
<name>A0AA39V4S7_9LECA</name>
<evidence type="ECO:0000313" key="2">
    <source>
        <dbReference type="EMBL" id="KAK0516042.1"/>
    </source>
</evidence>
<comment type="caution">
    <text evidence="2">The sequence shown here is derived from an EMBL/GenBank/DDBJ whole genome shotgun (WGS) entry which is preliminary data.</text>
</comment>
<keyword evidence="3" id="KW-1185">Reference proteome</keyword>
<feature type="compositionally biased region" description="Polar residues" evidence="1">
    <location>
        <begin position="198"/>
        <end position="245"/>
    </location>
</feature>
<sequence>MVKARRNSMLSFTQRSRVSSSGSIPKIDTTETAKDKEFYHMKTKADPTKALNEAQPATRNATEVTTIQSIRNLEHRDAEGNIITDPDRSNPTRPRMERPLDTIRSFEAAIDGSYSRRASFRAETPNPMAAQSNRRSGFFPGYQAQQRPNTDFNSGYYGNRMSNSRPDSYMDNYGPSQSQYGGNRRFNQRNHSDPMLYGQSNGQAVYTSHGHQQSYDTVGSTAYGSHGTDQGGNSTDPSSENSSIDRIQPPPKPDLGEVYGFNGFGGAPQFQGPILEEHGKDSPSYGQPGYGRMPAAVENGNLYQSTEDAPPPPPPPHKQTRPRVPIKLGTTPIANRAPPTADAEKRKSWLKRRFSRNG</sequence>
<feature type="compositionally biased region" description="Polar residues" evidence="1">
    <location>
        <begin position="143"/>
        <end position="153"/>
    </location>
</feature>
<feature type="compositionally biased region" description="Basic residues" evidence="1">
    <location>
        <begin position="348"/>
        <end position="358"/>
    </location>
</feature>
<evidence type="ECO:0000256" key="1">
    <source>
        <dbReference type="SAM" id="MobiDB-lite"/>
    </source>
</evidence>
<accession>A0AA39V4S7</accession>
<dbReference type="PANTHER" id="PTHR28186">
    <property type="entry name" value="MEIOTICALLY UP-REGULATED GENE 9 PROTEIN"/>
    <property type="match status" value="1"/>
</dbReference>
<feature type="compositionally biased region" description="Polar residues" evidence="1">
    <location>
        <begin position="8"/>
        <end position="23"/>
    </location>
</feature>
<dbReference type="AlphaFoldDB" id="A0AA39V4S7"/>
<reference evidence="2" key="1">
    <citation type="submission" date="2023-03" db="EMBL/GenBank/DDBJ databases">
        <title>Complete genome of Cladonia borealis.</title>
        <authorList>
            <person name="Park H."/>
        </authorList>
    </citation>
    <scope>NUCLEOTIDE SEQUENCE</scope>
    <source>
        <strain evidence="2">ANT050790</strain>
    </source>
</reference>
<proteinExistence type="predicted"/>
<dbReference type="InterPro" id="IPR018809">
    <property type="entry name" value="DUF2406"/>
</dbReference>
<dbReference type="Proteomes" id="UP001166286">
    <property type="component" value="Unassembled WGS sequence"/>
</dbReference>
<feature type="region of interest" description="Disordered" evidence="1">
    <location>
        <begin position="139"/>
        <end position="358"/>
    </location>
</feature>
<feature type="region of interest" description="Disordered" evidence="1">
    <location>
        <begin position="1"/>
        <end position="32"/>
    </location>
</feature>
<organism evidence="2 3">
    <name type="scientific">Cladonia borealis</name>
    <dbReference type="NCBI Taxonomy" id="184061"/>
    <lineage>
        <taxon>Eukaryota</taxon>
        <taxon>Fungi</taxon>
        <taxon>Dikarya</taxon>
        <taxon>Ascomycota</taxon>
        <taxon>Pezizomycotina</taxon>
        <taxon>Lecanoromycetes</taxon>
        <taxon>OSLEUM clade</taxon>
        <taxon>Lecanoromycetidae</taxon>
        <taxon>Lecanorales</taxon>
        <taxon>Lecanorineae</taxon>
        <taxon>Cladoniaceae</taxon>
        <taxon>Cladonia</taxon>
    </lineage>
</organism>
<protein>
    <recommendedName>
        <fullName evidence="4">DUF2406 domain-containing protein</fullName>
    </recommendedName>
</protein>